<keyword evidence="2" id="KW-1185">Reference proteome</keyword>
<protein>
    <submittedName>
        <fullName evidence="1">Uncharacterized protein</fullName>
    </submittedName>
</protein>
<evidence type="ECO:0000313" key="1">
    <source>
        <dbReference type="EMBL" id="KAK3740569.1"/>
    </source>
</evidence>
<name>A0AAE0YC53_9GAST</name>
<dbReference type="AlphaFoldDB" id="A0AAE0YC53"/>
<gene>
    <name evidence="1" type="ORF">RRG08_008518</name>
</gene>
<dbReference type="Proteomes" id="UP001283361">
    <property type="component" value="Unassembled WGS sequence"/>
</dbReference>
<feature type="non-terminal residue" evidence="1">
    <location>
        <position position="319"/>
    </location>
</feature>
<dbReference type="EMBL" id="JAWDGP010006467">
    <property type="protein sequence ID" value="KAK3740569.1"/>
    <property type="molecule type" value="Genomic_DNA"/>
</dbReference>
<sequence>RRIVFYCVREAGGEVSFNITWNQGKKSYIIEFLQRPKHKYRVKCLLNCDNLVGSDQTLILTLVPTGSTSGHWGYNKSLAREVKKISRDFIVLQYTAQNRPKKDSIVFRQGRKAVGHNIDIVQAPKGRSCYISPSSGKSVFTKFTVRCINYSFKGVKWVRFHLYRKDSMIGKNEQFYNLIAYGATPEMSDITLSSHKGNPNEAVQLKVKILSIYDSHTEVDLSVLVIVDDQNTTVQKVRKNITDGHLNMNRQENVRFISDVASVIFPSGTASVTDKMQVRNELLKNLGSYKGRTAEWVMLTAHVLEKATGQEDEMKPHGV</sequence>
<proteinExistence type="predicted"/>
<accession>A0AAE0YC53</accession>
<comment type="caution">
    <text evidence="1">The sequence shown here is derived from an EMBL/GenBank/DDBJ whole genome shotgun (WGS) entry which is preliminary data.</text>
</comment>
<reference evidence="1" key="1">
    <citation type="journal article" date="2023" name="G3 (Bethesda)">
        <title>A reference genome for the long-term kleptoplast-retaining sea slug Elysia crispata morphotype clarki.</title>
        <authorList>
            <person name="Eastman K.E."/>
            <person name="Pendleton A.L."/>
            <person name="Shaikh M.A."/>
            <person name="Suttiyut T."/>
            <person name="Ogas R."/>
            <person name="Tomko P."/>
            <person name="Gavelis G."/>
            <person name="Widhalm J.R."/>
            <person name="Wisecaver J.H."/>
        </authorList>
    </citation>
    <scope>NUCLEOTIDE SEQUENCE</scope>
    <source>
        <strain evidence="1">ECLA1</strain>
    </source>
</reference>
<evidence type="ECO:0000313" key="2">
    <source>
        <dbReference type="Proteomes" id="UP001283361"/>
    </source>
</evidence>
<organism evidence="1 2">
    <name type="scientific">Elysia crispata</name>
    <name type="common">lettuce slug</name>
    <dbReference type="NCBI Taxonomy" id="231223"/>
    <lineage>
        <taxon>Eukaryota</taxon>
        <taxon>Metazoa</taxon>
        <taxon>Spiralia</taxon>
        <taxon>Lophotrochozoa</taxon>
        <taxon>Mollusca</taxon>
        <taxon>Gastropoda</taxon>
        <taxon>Heterobranchia</taxon>
        <taxon>Euthyneura</taxon>
        <taxon>Panpulmonata</taxon>
        <taxon>Sacoglossa</taxon>
        <taxon>Placobranchoidea</taxon>
        <taxon>Plakobranchidae</taxon>
        <taxon>Elysia</taxon>
    </lineage>
</organism>